<protein>
    <submittedName>
        <fullName evidence="2">Energy transducer TonB</fullName>
    </submittedName>
</protein>
<comment type="caution">
    <text evidence="2">The sequence shown here is derived from an EMBL/GenBank/DDBJ whole genome shotgun (WGS) entry which is preliminary data.</text>
</comment>
<accession>A0ABW7I5Y8</accession>
<feature type="compositionally biased region" description="Low complexity" evidence="1">
    <location>
        <begin position="168"/>
        <end position="179"/>
    </location>
</feature>
<sequence>MAWVVFGGMIPDRDFEFDAVQVTAVSSEEYAEILSRSAAPEQTSDIAPPEAPDVPQDAPDLSSEADVAPEAPAPAPAPEVAPDPVPEPPAETPQAEVSDEAPAIEPPAEDMAALIPESSPRPQQRPAERIAPQAVEAPEPDTAIDDVVREEAVPSDEPAEVVQEEAEATAPEAAATEIVTEAEESDEPPAPLNSVRPRTRPQDLRPATPAPTPEPETQTAAAEPSPEPAPEPEPEAEPAPAPQTDSSSVNDALAAALGGATSADAAPGINAGPPLTAGEKDGLRIAVQNCWNTGSLSSDALRTTVTVAFEMSQDARPIESSLRMLDSSGGTAGSAQQAYEAARRAILRCGARGFPLPADKFASWQNVELVFNPENMRIK</sequence>
<reference evidence="2 3" key="1">
    <citation type="submission" date="2024-10" db="EMBL/GenBank/DDBJ databases">
        <authorList>
            <person name="Yang X.-N."/>
        </authorList>
    </citation>
    <scope>NUCLEOTIDE SEQUENCE [LARGE SCALE GENOMIC DNA]</scope>
    <source>
        <strain evidence="2 3">CAU 1059</strain>
    </source>
</reference>
<evidence type="ECO:0000313" key="2">
    <source>
        <dbReference type="EMBL" id="MFH0253583.1"/>
    </source>
</evidence>
<dbReference type="RefSeq" id="WP_377172793.1">
    <property type="nucleotide sequence ID" value="NZ_JBHTJC010000005.1"/>
</dbReference>
<organism evidence="2 3">
    <name type="scientific">Roseovarius aquimarinus</name>
    <dbReference type="NCBI Taxonomy" id="1229156"/>
    <lineage>
        <taxon>Bacteria</taxon>
        <taxon>Pseudomonadati</taxon>
        <taxon>Pseudomonadota</taxon>
        <taxon>Alphaproteobacteria</taxon>
        <taxon>Rhodobacterales</taxon>
        <taxon>Roseobacteraceae</taxon>
        <taxon>Roseovarius</taxon>
    </lineage>
</organism>
<feature type="region of interest" description="Disordered" evidence="1">
    <location>
        <begin position="33"/>
        <end position="248"/>
    </location>
</feature>
<dbReference type="Proteomes" id="UP001607157">
    <property type="component" value="Unassembled WGS sequence"/>
</dbReference>
<evidence type="ECO:0000256" key="1">
    <source>
        <dbReference type="SAM" id="MobiDB-lite"/>
    </source>
</evidence>
<dbReference type="EMBL" id="JBIHMM010000001">
    <property type="protein sequence ID" value="MFH0253583.1"/>
    <property type="molecule type" value="Genomic_DNA"/>
</dbReference>
<name>A0ABW7I5Y8_9RHOB</name>
<proteinExistence type="predicted"/>
<evidence type="ECO:0000313" key="3">
    <source>
        <dbReference type="Proteomes" id="UP001607157"/>
    </source>
</evidence>
<gene>
    <name evidence="2" type="ORF">ACGRVM_06750</name>
</gene>
<keyword evidence="3" id="KW-1185">Reference proteome</keyword>
<feature type="compositionally biased region" description="Pro residues" evidence="1">
    <location>
        <begin position="71"/>
        <end position="91"/>
    </location>
</feature>
<dbReference type="Gene3D" id="3.30.1150.10">
    <property type="match status" value="1"/>
</dbReference>
<feature type="compositionally biased region" description="Acidic residues" evidence="1">
    <location>
        <begin position="153"/>
        <end position="167"/>
    </location>
</feature>
<feature type="compositionally biased region" description="Low complexity" evidence="1">
    <location>
        <begin position="215"/>
        <end position="224"/>
    </location>
</feature>